<accession>A0AAD5TQ52</accession>
<organism evidence="2 3">
    <name type="scientific">Geranomyces variabilis</name>
    <dbReference type="NCBI Taxonomy" id="109894"/>
    <lineage>
        <taxon>Eukaryota</taxon>
        <taxon>Fungi</taxon>
        <taxon>Fungi incertae sedis</taxon>
        <taxon>Chytridiomycota</taxon>
        <taxon>Chytridiomycota incertae sedis</taxon>
        <taxon>Chytridiomycetes</taxon>
        <taxon>Spizellomycetales</taxon>
        <taxon>Powellomycetaceae</taxon>
        <taxon>Geranomyces</taxon>
    </lineage>
</organism>
<sequence>MDWKDASKNWLETVVSTGKVQKEILGSGVVVADSAELFKTTINKSQGKAAFAELYRVEKIDHGIKAATEDAAVTGARLVAEDFVRRNKRPAKDAPIGGQGSKDQVTDDEDDVEEIEAADPFVSPPAKRARRANVMFTPGKPELSPKAAVPLKHSLVADVVPIMRSTRLSVPKGYEEYLAVIDEETAKSRCPSSVIEFLDRLSQTSVSDGAADALADAMRVKCADVEALDAMGALQNDNDLRPLLAKLNVAYPDPVNMIDDDSNYAMRRMLSPMYGCHAGFVTRLMTAVS</sequence>
<proteinExistence type="predicted"/>
<evidence type="ECO:0000256" key="1">
    <source>
        <dbReference type="SAM" id="MobiDB-lite"/>
    </source>
</evidence>
<dbReference type="AlphaFoldDB" id="A0AAD5TQ52"/>
<protein>
    <submittedName>
        <fullName evidence="2">Uncharacterized protein</fullName>
    </submittedName>
</protein>
<feature type="region of interest" description="Disordered" evidence="1">
    <location>
        <begin position="89"/>
        <end position="123"/>
    </location>
</feature>
<reference evidence="2" key="1">
    <citation type="submission" date="2020-05" db="EMBL/GenBank/DDBJ databases">
        <title>Phylogenomic resolution of chytrid fungi.</title>
        <authorList>
            <person name="Stajich J.E."/>
            <person name="Amses K."/>
            <person name="Simmons R."/>
            <person name="Seto K."/>
            <person name="Myers J."/>
            <person name="Bonds A."/>
            <person name="Quandt C.A."/>
            <person name="Barry K."/>
            <person name="Liu P."/>
            <person name="Grigoriev I."/>
            <person name="Longcore J.E."/>
            <person name="James T.Y."/>
        </authorList>
    </citation>
    <scope>NUCLEOTIDE SEQUENCE</scope>
    <source>
        <strain evidence="2">JEL0379</strain>
    </source>
</reference>
<feature type="compositionally biased region" description="Acidic residues" evidence="1">
    <location>
        <begin position="106"/>
        <end position="117"/>
    </location>
</feature>
<keyword evidence="3" id="KW-1185">Reference proteome</keyword>
<evidence type="ECO:0000313" key="2">
    <source>
        <dbReference type="EMBL" id="KAJ3181462.1"/>
    </source>
</evidence>
<evidence type="ECO:0000313" key="3">
    <source>
        <dbReference type="Proteomes" id="UP001212152"/>
    </source>
</evidence>
<name>A0AAD5TQ52_9FUNG</name>
<gene>
    <name evidence="2" type="ORF">HDU87_001071</name>
</gene>
<dbReference type="Proteomes" id="UP001212152">
    <property type="component" value="Unassembled WGS sequence"/>
</dbReference>
<comment type="caution">
    <text evidence="2">The sequence shown here is derived from an EMBL/GenBank/DDBJ whole genome shotgun (WGS) entry which is preliminary data.</text>
</comment>
<dbReference type="EMBL" id="JADGJQ010000012">
    <property type="protein sequence ID" value="KAJ3181462.1"/>
    <property type="molecule type" value="Genomic_DNA"/>
</dbReference>